<proteinExistence type="predicted"/>
<dbReference type="Proteomes" id="UP001500547">
    <property type="component" value="Unassembled WGS sequence"/>
</dbReference>
<feature type="signal peptide" evidence="1">
    <location>
        <begin position="1"/>
        <end position="26"/>
    </location>
</feature>
<evidence type="ECO:0000313" key="3">
    <source>
        <dbReference type="EMBL" id="GAA5168772.1"/>
    </source>
</evidence>
<dbReference type="Pfam" id="PF07603">
    <property type="entry name" value="Lcl_C"/>
    <property type="match status" value="1"/>
</dbReference>
<evidence type="ECO:0000256" key="1">
    <source>
        <dbReference type="SAM" id="SignalP"/>
    </source>
</evidence>
<name>A0ABP9QXN3_9RHOO</name>
<reference evidence="4" key="1">
    <citation type="journal article" date="2019" name="Int. J. Syst. Evol. Microbiol.">
        <title>The Global Catalogue of Microorganisms (GCM) 10K type strain sequencing project: providing services to taxonomists for standard genome sequencing and annotation.</title>
        <authorList>
            <consortium name="The Broad Institute Genomics Platform"/>
            <consortium name="The Broad Institute Genome Sequencing Center for Infectious Disease"/>
            <person name="Wu L."/>
            <person name="Ma J."/>
        </authorList>
    </citation>
    <scope>NUCLEOTIDE SEQUENCE [LARGE SCALE GENOMIC DNA]</scope>
    <source>
        <strain evidence="4">JCM 18715</strain>
    </source>
</reference>
<accession>A0ABP9QXN3</accession>
<keyword evidence="1" id="KW-0732">Signal</keyword>
<feature type="chain" id="PRO_5047123463" description="Lcl C-terminal domain-containing protein" evidence="1">
    <location>
        <begin position="27"/>
        <end position="219"/>
    </location>
</feature>
<gene>
    <name evidence="3" type="ORF">GCM10025770_29260</name>
</gene>
<feature type="domain" description="Lcl C-terminal" evidence="2">
    <location>
        <begin position="37"/>
        <end position="189"/>
    </location>
</feature>
<dbReference type="PANTHER" id="PTHR35812">
    <property type="entry name" value="LIPOPROTEIN"/>
    <property type="match status" value="1"/>
</dbReference>
<comment type="caution">
    <text evidence="3">The sequence shown here is derived from an EMBL/GenBank/DDBJ whole genome shotgun (WGS) entry which is preliminary data.</text>
</comment>
<evidence type="ECO:0000259" key="2">
    <source>
        <dbReference type="Pfam" id="PF07603"/>
    </source>
</evidence>
<protein>
    <recommendedName>
        <fullName evidence="2">Lcl C-terminal domain-containing protein</fullName>
    </recommendedName>
</protein>
<dbReference type="EMBL" id="BAABLD010000011">
    <property type="protein sequence ID" value="GAA5168772.1"/>
    <property type="molecule type" value="Genomic_DNA"/>
</dbReference>
<sequence>MTFARKPSFKAILIAFCATAAMATHAQPYWLHKSGTMVYDSSTGLVWARCSVGQQWNGDSCAGEAKDYQFEQAFDVVSRINSTGNLGGITNWALPNVRQLQSLRQCTAGFRPNTNIDLNDQLPPVPQECKRTKDDRYHIHPVAFPQSEALYWTSTPLAGSKHLAWSVGFSNGLLETMGRKLPFYLRLVRSMPLTGNPADAGFTQKLNIFPASPLTLDGR</sequence>
<dbReference type="PANTHER" id="PTHR35812:SF1">
    <property type="entry name" value="LIPOPROTEIN"/>
    <property type="match status" value="1"/>
</dbReference>
<dbReference type="InterPro" id="IPR011460">
    <property type="entry name" value="Lcl_C"/>
</dbReference>
<dbReference type="RefSeq" id="WP_345533839.1">
    <property type="nucleotide sequence ID" value="NZ_BAABLD010000011.1"/>
</dbReference>
<evidence type="ECO:0000313" key="4">
    <source>
        <dbReference type="Proteomes" id="UP001500547"/>
    </source>
</evidence>
<organism evidence="3 4">
    <name type="scientific">Viridibacterium curvum</name>
    <dbReference type="NCBI Taxonomy" id="1101404"/>
    <lineage>
        <taxon>Bacteria</taxon>
        <taxon>Pseudomonadati</taxon>
        <taxon>Pseudomonadota</taxon>
        <taxon>Betaproteobacteria</taxon>
        <taxon>Rhodocyclales</taxon>
        <taxon>Rhodocyclaceae</taxon>
        <taxon>Viridibacterium</taxon>
    </lineage>
</organism>
<keyword evidence="4" id="KW-1185">Reference proteome</keyword>